<dbReference type="PANTHER" id="PTHR42928:SF5">
    <property type="entry name" value="BLR1237 PROTEIN"/>
    <property type="match status" value="1"/>
</dbReference>
<evidence type="ECO:0000313" key="2">
    <source>
        <dbReference type="EMBL" id="ATW27875.1"/>
    </source>
</evidence>
<dbReference type="Gene3D" id="3.40.190.150">
    <property type="entry name" value="Bordetella uptake gene, domain 1"/>
    <property type="match status" value="1"/>
</dbReference>
<dbReference type="InterPro" id="IPR042100">
    <property type="entry name" value="Bug_dom1"/>
</dbReference>
<keyword evidence="3" id="KW-1185">Reference proteome</keyword>
<dbReference type="KEGG" id="fwa:DCMF_26745"/>
<name>A0A3G1L069_FORW1</name>
<reference evidence="2 3" key="1">
    <citation type="submission" date="2016-10" db="EMBL/GenBank/DDBJ databases">
        <title>Complete Genome Sequence of Peptococcaceae strain DCMF.</title>
        <authorList>
            <person name="Edwards R.J."/>
            <person name="Holland S.I."/>
            <person name="Deshpande N.P."/>
            <person name="Wong Y.K."/>
            <person name="Ertan H."/>
            <person name="Manefield M."/>
            <person name="Russell T.L."/>
            <person name="Lee M.J."/>
        </authorList>
    </citation>
    <scope>NUCLEOTIDE SEQUENCE [LARGE SCALE GENOMIC DNA]</scope>
    <source>
        <strain evidence="2 3">DCMF</strain>
    </source>
</reference>
<evidence type="ECO:0000256" key="1">
    <source>
        <dbReference type="ARBA" id="ARBA00006987"/>
    </source>
</evidence>
<protein>
    <recommendedName>
        <fullName evidence="4">Tripartite tricarboxylate transporter substrate binding protein</fullName>
    </recommendedName>
</protein>
<accession>A0A3G1L069</accession>
<dbReference type="InterPro" id="IPR005064">
    <property type="entry name" value="BUG"/>
</dbReference>
<dbReference type="PROSITE" id="PS51257">
    <property type="entry name" value="PROKAR_LIPOPROTEIN"/>
    <property type="match status" value="1"/>
</dbReference>
<gene>
    <name evidence="2" type="ORF">DCMF_26745</name>
</gene>
<dbReference type="AlphaFoldDB" id="A0A3G1L069"/>
<dbReference type="SUPFAM" id="SSF53850">
    <property type="entry name" value="Periplasmic binding protein-like II"/>
    <property type="match status" value="1"/>
</dbReference>
<comment type="similarity">
    <text evidence="1">Belongs to the UPF0065 (bug) family.</text>
</comment>
<dbReference type="CDD" id="cd07012">
    <property type="entry name" value="PBP2_Bug_TTT"/>
    <property type="match status" value="1"/>
</dbReference>
<dbReference type="Proteomes" id="UP000323521">
    <property type="component" value="Chromosome"/>
</dbReference>
<dbReference type="EMBL" id="CP017634">
    <property type="protein sequence ID" value="ATW27875.1"/>
    <property type="molecule type" value="Genomic_DNA"/>
</dbReference>
<dbReference type="PIRSF" id="PIRSF017082">
    <property type="entry name" value="YflP"/>
    <property type="match status" value="1"/>
</dbReference>
<evidence type="ECO:0000313" key="3">
    <source>
        <dbReference type="Proteomes" id="UP000323521"/>
    </source>
</evidence>
<sequence>MKINEEGINLKPRKKLWGTLLGMILAVTITAGCSSPQTQVEYPTKPIKVIVPLAAGGGADILARTVAKYSPLEQPMVVVNLPGGSTVIGTMEAYNSPADGYTLLCANPDAMMAVYLGGTMTTPAWKDMEPLATLVYDGNVVAVSKDSKFHTMQDVIDFAKKNPGKLTWGSAGSKGYLEQVSAEIWEKAGGLQIKYVPFDSTVTARTAAMGGHVDILFGAVSEVVPGARSGDLRPLAVSTAQRSGLLPDTPTLKELGIDIDTGLHRGFMAPPNTPKPVVDILERALKEVYDNPEFLKTIENDLYFEGQFVGAQDLKQLLEDRYPIHERLVKLIGAQK</sequence>
<dbReference type="Gene3D" id="3.40.190.10">
    <property type="entry name" value="Periplasmic binding protein-like II"/>
    <property type="match status" value="1"/>
</dbReference>
<organism evidence="2 3">
    <name type="scientific">Formimonas warabiya</name>
    <dbReference type="NCBI Taxonomy" id="1761012"/>
    <lineage>
        <taxon>Bacteria</taxon>
        <taxon>Bacillati</taxon>
        <taxon>Bacillota</taxon>
        <taxon>Clostridia</taxon>
        <taxon>Eubacteriales</taxon>
        <taxon>Peptococcaceae</taxon>
        <taxon>Candidatus Formimonas</taxon>
    </lineage>
</organism>
<evidence type="ECO:0008006" key="4">
    <source>
        <dbReference type="Google" id="ProtNLM"/>
    </source>
</evidence>
<dbReference type="Pfam" id="PF03401">
    <property type="entry name" value="TctC"/>
    <property type="match status" value="1"/>
</dbReference>
<dbReference type="PANTHER" id="PTHR42928">
    <property type="entry name" value="TRICARBOXYLATE-BINDING PROTEIN"/>
    <property type="match status" value="1"/>
</dbReference>
<proteinExistence type="inferred from homology"/>